<dbReference type="InParanoid" id="B7G1B8"/>
<dbReference type="InterPro" id="IPR029063">
    <property type="entry name" value="SAM-dependent_MTases_sf"/>
</dbReference>
<name>B7G1B8_PHATC</name>
<protein>
    <recommendedName>
        <fullName evidence="6">Ubiquinone/menaquinone biosynthesis methyltransferase</fullName>
    </recommendedName>
</protein>
<dbReference type="STRING" id="556484.B7G1B8"/>
<dbReference type="HOGENOM" id="CLU_037990_0_1_1"/>
<reference evidence="4 5" key="1">
    <citation type="journal article" date="2008" name="Nature">
        <title>The Phaeodactylum genome reveals the evolutionary history of diatom genomes.</title>
        <authorList>
            <person name="Bowler C."/>
            <person name="Allen A.E."/>
            <person name="Badger J.H."/>
            <person name="Grimwood J."/>
            <person name="Jabbari K."/>
            <person name="Kuo A."/>
            <person name="Maheswari U."/>
            <person name="Martens C."/>
            <person name="Maumus F."/>
            <person name="Otillar R.P."/>
            <person name="Rayko E."/>
            <person name="Salamov A."/>
            <person name="Vandepoele K."/>
            <person name="Beszteri B."/>
            <person name="Gruber A."/>
            <person name="Heijde M."/>
            <person name="Katinka M."/>
            <person name="Mock T."/>
            <person name="Valentin K."/>
            <person name="Verret F."/>
            <person name="Berges J.A."/>
            <person name="Brownlee C."/>
            <person name="Cadoret J.P."/>
            <person name="Chiovitti A."/>
            <person name="Choi C.J."/>
            <person name="Coesel S."/>
            <person name="De Martino A."/>
            <person name="Detter J.C."/>
            <person name="Durkin C."/>
            <person name="Falciatore A."/>
            <person name="Fournet J."/>
            <person name="Haruta M."/>
            <person name="Huysman M.J."/>
            <person name="Jenkins B.D."/>
            <person name="Jiroutova K."/>
            <person name="Jorgensen R.E."/>
            <person name="Joubert Y."/>
            <person name="Kaplan A."/>
            <person name="Kroger N."/>
            <person name="Kroth P.G."/>
            <person name="La Roche J."/>
            <person name="Lindquist E."/>
            <person name="Lommer M."/>
            <person name="Martin-Jezequel V."/>
            <person name="Lopez P.J."/>
            <person name="Lucas S."/>
            <person name="Mangogna M."/>
            <person name="McGinnis K."/>
            <person name="Medlin L.K."/>
            <person name="Montsant A."/>
            <person name="Oudot-Le Secq M.P."/>
            <person name="Napoli C."/>
            <person name="Obornik M."/>
            <person name="Parker M.S."/>
            <person name="Petit J.L."/>
            <person name="Porcel B.M."/>
            <person name="Poulsen N."/>
            <person name="Robison M."/>
            <person name="Rychlewski L."/>
            <person name="Rynearson T.A."/>
            <person name="Schmutz J."/>
            <person name="Shapiro H."/>
            <person name="Siaut M."/>
            <person name="Stanley M."/>
            <person name="Sussman M.R."/>
            <person name="Taylor A.R."/>
            <person name="Vardi A."/>
            <person name="von Dassow P."/>
            <person name="Vyverman W."/>
            <person name="Willis A."/>
            <person name="Wyrwicz L.S."/>
            <person name="Rokhsar D.S."/>
            <person name="Weissenbach J."/>
            <person name="Armbrust E.V."/>
            <person name="Green B.R."/>
            <person name="Van de Peer Y."/>
            <person name="Grigoriev I.V."/>
        </authorList>
    </citation>
    <scope>NUCLEOTIDE SEQUENCE [LARGE SCALE GENOMIC DNA]</scope>
    <source>
        <strain evidence="4 5">CCAP 1055/1</strain>
    </source>
</reference>
<accession>B7G1B8</accession>
<reference evidence="5" key="2">
    <citation type="submission" date="2008-08" db="EMBL/GenBank/DDBJ databases">
        <authorList>
            <consortium name="Diatom Consortium"/>
            <person name="Grigoriev I."/>
            <person name="Grimwood J."/>
            <person name="Kuo A."/>
            <person name="Otillar R.P."/>
            <person name="Salamov A."/>
            <person name="Detter J.C."/>
            <person name="Lindquist E."/>
            <person name="Shapiro H."/>
            <person name="Lucas S."/>
            <person name="Glavina del Rio T."/>
            <person name="Pitluck S."/>
            <person name="Rokhsar D."/>
            <person name="Bowler C."/>
        </authorList>
    </citation>
    <scope>GENOME REANNOTATION</scope>
    <source>
        <strain evidence="5">CCAP 1055/1</strain>
    </source>
</reference>
<dbReference type="Pfam" id="PF01209">
    <property type="entry name" value="Ubie_methyltran"/>
    <property type="match status" value="1"/>
</dbReference>
<dbReference type="Proteomes" id="UP000000759">
    <property type="component" value="Chromosome 10"/>
</dbReference>
<dbReference type="GO" id="GO:0008168">
    <property type="term" value="F:methyltransferase activity"/>
    <property type="evidence" value="ECO:0007669"/>
    <property type="project" value="UniProtKB-KW"/>
</dbReference>
<dbReference type="GeneID" id="7201811"/>
<feature type="non-terminal residue" evidence="4">
    <location>
        <position position="211"/>
    </location>
</feature>
<keyword evidence="1" id="KW-0489">Methyltransferase</keyword>
<dbReference type="RefSeq" id="XP_002180827.1">
    <property type="nucleotide sequence ID" value="XM_002180791.1"/>
</dbReference>
<dbReference type="PROSITE" id="PS51608">
    <property type="entry name" value="SAM_MT_UBIE"/>
    <property type="match status" value="1"/>
</dbReference>
<dbReference type="CDD" id="cd02440">
    <property type="entry name" value="AdoMet_MTases"/>
    <property type="match status" value="1"/>
</dbReference>
<evidence type="ECO:0000256" key="1">
    <source>
        <dbReference type="ARBA" id="ARBA00022603"/>
    </source>
</evidence>
<evidence type="ECO:0000313" key="5">
    <source>
        <dbReference type="Proteomes" id="UP000000759"/>
    </source>
</evidence>
<keyword evidence="2" id="KW-0808">Transferase</keyword>
<dbReference type="GO" id="GO:0032259">
    <property type="term" value="P:methylation"/>
    <property type="evidence" value="ECO:0007669"/>
    <property type="project" value="UniProtKB-KW"/>
</dbReference>
<dbReference type="KEGG" id="pti:PHATRDRAFT_20833"/>
<keyword evidence="5" id="KW-1185">Reference proteome</keyword>
<dbReference type="Gene3D" id="3.40.50.150">
    <property type="entry name" value="Vaccinia Virus protein VP39"/>
    <property type="match status" value="1"/>
</dbReference>
<keyword evidence="3" id="KW-0949">S-adenosyl-L-methionine</keyword>
<dbReference type="OrthoDB" id="6329284at2759"/>
<dbReference type="SUPFAM" id="SSF53335">
    <property type="entry name" value="S-adenosyl-L-methionine-dependent methyltransferases"/>
    <property type="match status" value="1"/>
</dbReference>
<dbReference type="eggNOG" id="KOG1540">
    <property type="taxonomic scope" value="Eukaryota"/>
</dbReference>
<organism evidence="4 5">
    <name type="scientific">Phaeodactylum tricornutum (strain CCAP 1055/1)</name>
    <dbReference type="NCBI Taxonomy" id="556484"/>
    <lineage>
        <taxon>Eukaryota</taxon>
        <taxon>Sar</taxon>
        <taxon>Stramenopiles</taxon>
        <taxon>Ochrophyta</taxon>
        <taxon>Bacillariophyta</taxon>
        <taxon>Bacillariophyceae</taxon>
        <taxon>Bacillariophycidae</taxon>
        <taxon>Naviculales</taxon>
        <taxon>Phaeodactylaceae</taxon>
        <taxon>Phaeodactylum</taxon>
    </lineage>
</organism>
<evidence type="ECO:0000256" key="3">
    <source>
        <dbReference type="ARBA" id="ARBA00022691"/>
    </source>
</evidence>
<evidence type="ECO:0000313" key="4">
    <source>
        <dbReference type="EMBL" id="EEC47479.1"/>
    </source>
</evidence>
<dbReference type="NCBIfam" id="TIGR01934">
    <property type="entry name" value="MenG_MenH_UbiE"/>
    <property type="match status" value="1"/>
</dbReference>
<evidence type="ECO:0008006" key="6">
    <source>
        <dbReference type="Google" id="ProtNLM"/>
    </source>
</evidence>
<dbReference type="PANTHER" id="PTHR43591">
    <property type="entry name" value="METHYLTRANSFERASE"/>
    <property type="match status" value="1"/>
</dbReference>
<proteinExistence type="predicted"/>
<dbReference type="AlphaFoldDB" id="B7G1B8"/>
<dbReference type="PANTHER" id="PTHR43591:SF24">
    <property type="entry name" value="2-METHOXY-6-POLYPRENYL-1,4-BENZOQUINOL METHYLASE, MITOCHONDRIAL"/>
    <property type="match status" value="1"/>
</dbReference>
<dbReference type="EMBL" id="CM000613">
    <property type="protein sequence ID" value="EEC47479.1"/>
    <property type="molecule type" value="Genomic_DNA"/>
</dbReference>
<sequence length="211" mass="23084">MFDMIATRYDFINRVLAVGMDVGWRKAMARKIADRVSNVHRPRILDIATGTADVSLLLASTIPTATILGVDPSANMLSVGRDKIQARHLESQITLEIADAQQLVNLRSSSFDAATMAFGIRNVPDRTKALCEIHRVLRGDAVFCILEFSEPDDSFGILGRAARLFIRHVVPFLGGVLSGAPREYWHLQNSISDFPSPSAFAALIEAQACSS</sequence>
<dbReference type="PaxDb" id="2850-Phatr20833"/>
<gene>
    <name evidence="4" type="ORF">PHATRDRAFT_20833</name>
</gene>
<dbReference type="InterPro" id="IPR004033">
    <property type="entry name" value="UbiE/COQ5_MeTrFase"/>
</dbReference>
<evidence type="ECO:0000256" key="2">
    <source>
        <dbReference type="ARBA" id="ARBA00022679"/>
    </source>
</evidence>